<keyword evidence="5" id="KW-0378">Hydrolase</keyword>
<evidence type="ECO:0000256" key="4">
    <source>
        <dbReference type="ARBA" id="ARBA00022722"/>
    </source>
</evidence>
<organism evidence="7 8">
    <name type="scientific">Trichonephila clavipes</name>
    <name type="common">Golden silk orbweaver</name>
    <name type="synonym">Nephila clavipes</name>
    <dbReference type="NCBI Taxonomy" id="2585209"/>
    <lineage>
        <taxon>Eukaryota</taxon>
        <taxon>Metazoa</taxon>
        <taxon>Ecdysozoa</taxon>
        <taxon>Arthropoda</taxon>
        <taxon>Chelicerata</taxon>
        <taxon>Arachnida</taxon>
        <taxon>Araneae</taxon>
        <taxon>Araneomorphae</taxon>
        <taxon>Entelegynae</taxon>
        <taxon>Araneoidea</taxon>
        <taxon>Nephilidae</taxon>
        <taxon>Trichonephila</taxon>
    </lineage>
</organism>
<dbReference type="GO" id="GO:0003964">
    <property type="term" value="F:RNA-directed DNA polymerase activity"/>
    <property type="evidence" value="ECO:0007669"/>
    <property type="project" value="UniProtKB-EC"/>
</dbReference>
<dbReference type="GO" id="GO:0003676">
    <property type="term" value="F:nucleic acid binding"/>
    <property type="evidence" value="ECO:0007669"/>
    <property type="project" value="InterPro"/>
</dbReference>
<dbReference type="GO" id="GO:0004519">
    <property type="term" value="F:endonuclease activity"/>
    <property type="evidence" value="ECO:0007669"/>
    <property type="project" value="UniProtKB-KW"/>
</dbReference>
<dbReference type="InterPro" id="IPR012337">
    <property type="entry name" value="RNaseH-like_sf"/>
</dbReference>
<evidence type="ECO:0000256" key="3">
    <source>
        <dbReference type="ARBA" id="ARBA00022695"/>
    </source>
</evidence>
<dbReference type="EMBL" id="BMAU01021057">
    <property type="protein sequence ID" value="GFX88682.1"/>
    <property type="molecule type" value="Genomic_DNA"/>
</dbReference>
<keyword evidence="2" id="KW-0808">Transferase</keyword>
<dbReference type="Proteomes" id="UP000887159">
    <property type="component" value="Unassembled WGS sequence"/>
</dbReference>
<dbReference type="InterPro" id="IPR041588">
    <property type="entry name" value="Integrase_H2C2"/>
</dbReference>
<dbReference type="InterPro" id="IPR001584">
    <property type="entry name" value="Integrase_cat-core"/>
</dbReference>
<dbReference type="Gene3D" id="2.40.70.10">
    <property type="entry name" value="Acid Proteases"/>
    <property type="match status" value="1"/>
</dbReference>
<keyword evidence="8" id="KW-1185">Reference proteome</keyword>
<dbReference type="EC" id="2.7.7.49" evidence="1"/>
<dbReference type="PANTHER" id="PTHR37984:SF5">
    <property type="entry name" value="PROTEIN NYNRIN-LIKE"/>
    <property type="match status" value="1"/>
</dbReference>
<evidence type="ECO:0000256" key="2">
    <source>
        <dbReference type="ARBA" id="ARBA00022679"/>
    </source>
</evidence>
<dbReference type="CDD" id="cd00303">
    <property type="entry name" value="retropepsin_like"/>
    <property type="match status" value="1"/>
</dbReference>
<proteinExistence type="predicted"/>
<dbReference type="Gene3D" id="1.10.340.70">
    <property type="match status" value="1"/>
</dbReference>
<sequence length="394" mass="45575">MSPVELPYVLILLDETFTKALWDIGAEKSFISEETYQKYFFYKQVKKSSTQVITAQGAKCRNMGVMELIIRIRDLEKLWLFHVLADLEYPCILGIDFIGGSKIILDFDRKSLAIQESQVEDIKIDDGNLRVDLSETKLNVVANVLDNNTIESIIGEKVNCAIIKDLVLSSRDQLIEEQKTDPKFGHTYRYLETPEDSSVNAAICENWSRDFRLVEGLLFYAKYATSLGEMQIYIPKSLRNEIMREFHNKPLAGHFGRFKTFHKIRDVCYFPYMRKFIDQYASTWHMCQINNYKNALPAGRLIPIVSNYPNEIITLDLLGPYPVSRVRRNRYVLVITDHFSKWAEIIPLKKASARVIADKFFDNYISRFGAPIKLISDNGPQFISDIFENLSEIL</sequence>
<dbReference type="AlphaFoldDB" id="A0A8X6UYF6"/>
<dbReference type="PROSITE" id="PS50994">
    <property type="entry name" value="INTEGRASE"/>
    <property type="match status" value="1"/>
</dbReference>
<accession>A0A8X6UYF6</accession>
<evidence type="ECO:0000259" key="6">
    <source>
        <dbReference type="PROSITE" id="PS50994"/>
    </source>
</evidence>
<keyword evidence="4" id="KW-0540">Nuclease</keyword>
<keyword evidence="3" id="KW-0548">Nucleotidyltransferase</keyword>
<dbReference type="SUPFAM" id="SSF50630">
    <property type="entry name" value="Acid proteases"/>
    <property type="match status" value="1"/>
</dbReference>
<keyword evidence="5" id="KW-0255">Endonuclease</keyword>
<dbReference type="InterPro" id="IPR021109">
    <property type="entry name" value="Peptidase_aspartic_dom_sf"/>
</dbReference>
<dbReference type="InterPro" id="IPR036397">
    <property type="entry name" value="RNaseH_sf"/>
</dbReference>
<dbReference type="SUPFAM" id="SSF53098">
    <property type="entry name" value="Ribonuclease H-like"/>
    <property type="match status" value="1"/>
</dbReference>
<reference evidence="7" key="1">
    <citation type="submission" date="2020-08" db="EMBL/GenBank/DDBJ databases">
        <title>Multicomponent nature underlies the extraordinary mechanical properties of spider dragline silk.</title>
        <authorList>
            <person name="Kono N."/>
            <person name="Nakamura H."/>
            <person name="Mori M."/>
            <person name="Yoshida Y."/>
            <person name="Ohtoshi R."/>
            <person name="Malay A.D."/>
            <person name="Moran D.A.P."/>
            <person name="Tomita M."/>
            <person name="Numata K."/>
            <person name="Arakawa K."/>
        </authorList>
    </citation>
    <scope>NUCLEOTIDE SEQUENCE</scope>
</reference>
<evidence type="ECO:0000256" key="1">
    <source>
        <dbReference type="ARBA" id="ARBA00012493"/>
    </source>
</evidence>
<feature type="domain" description="Integrase catalytic" evidence="6">
    <location>
        <begin position="305"/>
        <end position="394"/>
    </location>
</feature>
<dbReference type="GO" id="GO:0015074">
    <property type="term" value="P:DNA integration"/>
    <property type="evidence" value="ECO:0007669"/>
    <property type="project" value="InterPro"/>
</dbReference>
<gene>
    <name evidence="7" type="primary">X975_14853</name>
    <name evidence="7" type="ORF">TNCV_833121</name>
</gene>
<dbReference type="InterPro" id="IPR050951">
    <property type="entry name" value="Retrovirus_Pol_polyprotein"/>
</dbReference>
<comment type="caution">
    <text evidence="7">The sequence shown here is derived from an EMBL/GenBank/DDBJ whole genome shotgun (WGS) entry which is preliminary data.</text>
</comment>
<evidence type="ECO:0000313" key="8">
    <source>
        <dbReference type="Proteomes" id="UP000887159"/>
    </source>
</evidence>
<evidence type="ECO:0000256" key="5">
    <source>
        <dbReference type="ARBA" id="ARBA00022759"/>
    </source>
</evidence>
<dbReference type="Pfam" id="PF00665">
    <property type="entry name" value="rve"/>
    <property type="match status" value="1"/>
</dbReference>
<dbReference type="FunFam" id="1.10.340.70:FF:000001">
    <property type="entry name" value="Retrovirus-related Pol polyprotein from transposon gypsy-like Protein"/>
    <property type="match status" value="1"/>
</dbReference>
<dbReference type="PANTHER" id="PTHR37984">
    <property type="entry name" value="PROTEIN CBG26694"/>
    <property type="match status" value="1"/>
</dbReference>
<dbReference type="Pfam" id="PF17921">
    <property type="entry name" value="Integrase_H2C2"/>
    <property type="match status" value="1"/>
</dbReference>
<dbReference type="Gene3D" id="3.30.420.10">
    <property type="entry name" value="Ribonuclease H-like superfamily/Ribonuclease H"/>
    <property type="match status" value="1"/>
</dbReference>
<name>A0A8X6UYF6_TRICX</name>
<protein>
    <recommendedName>
        <fullName evidence="1">RNA-directed DNA polymerase</fullName>
        <ecNumber evidence="1">2.7.7.49</ecNumber>
    </recommendedName>
</protein>
<evidence type="ECO:0000313" key="7">
    <source>
        <dbReference type="EMBL" id="GFX88682.1"/>
    </source>
</evidence>